<dbReference type="GO" id="GO:0051301">
    <property type="term" value="P:cell division"/>
    <property type="evidence" value="ECO:0007669"/>
    <property type="project" value="UniProtKB-KW"/>
</dbReference>
<feature type="region of interest" description="Disordered" evidence="6">
    <location>
        <begin position="1130"/>
        <end position="1438"/>
    </location>
</feature>
<feature type="compositionally biased region" description="Basic and acidic residues" evidence="6">
    <location>
        <begin position="1188"/>
        <end position="1198"/>
    </location>
</feature>
<feature type="compositionally biased region" description="Low complexity" evidence="6">
    <location>
        <begin position="1354"/>
        <end position="1364"/>
    </location>
</feature>
<evidence type="ECO:0000256" key="1">
    <source>
        <dbReference type="ARBA" id="ARBA00004123"/>
    </source>
</evidence>
<evidence type="ECO:0000256" key="4">
    <source>
        <dbReference type="ARBA" id="ARBA00023242"/>
    </source>
</evidence>
<dbReference type="PANTHER" id="PTHR12663:SF0">
    <property type="entry name" value="PRECOCIOUS DISSOCIATION OF SISTERS 5, ISOFORM A"/>
    <property type="match status" value="1"/>
</dbReference>
<keyword evidence="2" id="KW-0132">Cell division</keyword>
<keyword evidence="8" id="KW-1185">Reference proteome</keyword>
<feature type="compositionally biased region" description="Polar residues" evidence="6">
    <location>
        <begin position="1335"/>
        <end position="1345"/>
    </location>
</feature>
<feature type="compositionally biased region" description="Basic residues" evidence="6">
    <location>
        <begin position="1390"/>
        <end position="1400"/>
    </location>
</feature>
<comment type="caution">
    <text evidence="7">The sequence shown here is derived from an EMBL/GenBank/DDBJ whole genome shotgun (WGS) entry which is preliminary data.</text>
</comment>
<dbReference type="InterPro" id="IPR016024">
    <property type="entry name" value="ARM-type_fold"/>
</dbReference>
<feature type="compositionally biased region" description="Polar residues" evidence="6">
    <location>
        <begin position="1165"/>
        <end position="1174"/>
    </location>
</feature>
<feature type="compositionally biased region" description="Polar residues" evidence="6">
    <location>
        <begin position="1281"/>
        <end position="1314"/>
    </location>
</feature>
<keyword evidence="4" id="KW-0539">Nucleus</keyword>
<dbReference type="InterPro" id="IPR011989">
    <property type="entry name" value="ARM-like"/>
</dbReference>
<keyword evidence="3" id="KW-0498">Mitosis</keyword>
<gene>
    <name evidence="7" type="ORF">FSP39_012194</name>
</gene>
<dbReference type="Gene3D" id="1.25.10.10">
    <property type="entry name" value="Leucine-rich Repeat Variant"/>
    <property type="match status" value="1"/>
</dbReference>
<organism evidence="7 8">
    <name type="scientific">Pinctada imbricata</name>
    <name type="common">Atlantic pearl-oyster</name>
    <name type="synonym">Pinctada martensii</name>
    <dbReference type="NCBI Taxonomy" id="66713"/>
    <lineage>
        <taxon>Eukaryota</taxon>
        <taxon>Metazoa</taxon>
        <taxon>Spiralia</taxon>
        <taxon>Lophotrochozoa</taxon>
        <taxon>Mollusca</taxon>
        <taxon>Bivalvia</taxon>
        <taxon>Autobranchia</taxon>
        <taxon>Pteriomorphia</taxon>
        <taxon>Pterioida</taxon>
        <taxon>Pterioidea</taxon>
        <taxon>Pteriidae</taxon>
        <taxon>Pinctada</taxon>
    </lineage>
</organism>
<reference evidence="7" key="1">
    <citation type="submission" date="2019-08" db="EMBL/GenBank/DDBJ databases">
        <title>The improved chromosome-level genome for the pearl oyster Pinctada fucata martensii using PacBio sequencing and Hi-C.</title>
        <authorList>
            <person name="Zheng Z."/>
        </authorList>
    </citation>
    <scope>NUCLEOTIDE SEQUENCE</scope>
    <source>
        <strain evidence="7">ZZ-2019</strain>
        <tissue evidence="7">Adductor muscle</tissue>
    </source>
</reference>
<dbReference type="GO" id="GO:0000785">
    <property type="term" value="C:chromatin"/>
    <property type="evidence" value="ECO:0007669"/>
    <property type="project" value="TreeGrafter"/>
</dbReference>
<dbReference type="GO" id="GO:0007064">
    <property type="term" value="P:mitotic sister chromatid cohesion"/>
    <property type="evidence" value="ECO:0007669"/>
    <property type="project" value="InterPro"/>
</dbReference>
<dbReference type="PANTHER" id="PTHR12663">
    <property type="entry name" value="ANDROGEN INDUCED INHIBITOR OF PROLIFERATION AS3 / PDS5-RELATED"/>
    <property type="match status" value="1"/>
</dbReference>
<evidence type="ECO:0000256" key="6">
    <source>
        <dbReference type="SAM" id="MobiDB-lite"/>
    </source>
</evidence>
<accession>A0AA88Y786</accession>
<dbReference type="Pfam" id="PF20168">
    <property type="entry name" value="PDS5"/>
    <property type="match status" value="1"/>
</dbReference>
<name>A0AA88Y786_PINIB</name>
<dbReference type="EMBL" id="VSWD01000006">
    <property type="protein sequence ID" value="KAK3099941.1"/>
    <property type="molecule type" value="Genomic_DNA"/>
</dbReference>
<evidence type="ECO:0000256" key="3">
    <source>
        <dbReference type="ARBA" id="ARBA00022776"/>
    </source>
</evidence>
<evidence type="ECO:0000256" key="5">
    <source>
        <dbReference type="ARBA" id="ARBA00023306"/>
    </source>
</evidence>
<dbReference type="SUPFAM" id="SSF48371">
    <property type="entry name" value="ARM repeat"/>
    <property type="match status" value="1"/>
</dbReference>
<dbReference type="CDD" id="cd19953">
    <property type="entry name" value="PDS5"/>
    <property type="match status" value="1"/>
</dbReference>
<dbReference type="InterPro" id="IPR039776">
    <property type="entry name" value="Pds5"/>
</dbReference>
<keyword evidence="5" id="KW-0131">Cell cycle</keyword>
<sequence>MSAGKGKVVYPPGCKEINEELGKDELVRRLKLLARAFQDMGQDDNEQYSGLALYIAQEFFMDHQNKDVRLLVACCIADVFRIFAPDAPYTESAQLKEIFMFLIKQLRGLENTESPSFKRYFYLLENLAWVKSFNICIELEDSQEIFCSLFQLMFSIISDKHSSKVKNFVLDMLTPLIMEADSVSQELLDIILLNIIEPYKFQNKMAYQLARELIIRSSNAIEPFIQAFFNNALMLGKMSESEVSDRLYELIYELNSISPSVLLAVLPQLEFKLKSNAEAERKSVTKLLAKMFSDTGSNLAEQNKPLWNCFIGRFNDISIHVRQTCVSYSQHFLLNHPETYKDIVEQLKVRQHDPEETVRMEVVNVILGVAKKSFERCTDEMLGFIKERTLDKKFQIRQAALLGLGQLYKMYMFTVEDIDKETLEKISWVKHKVFHAYYQNSNEDRLLVERVFNTCLVQYNAPVAERMMRLYLLYSTLDDHAVKAFHEMIKHKNNVKILVSQLVETVEANLQGDSPAVPLHPRMMQLAKTLPETGKASDYVKKFCHMIQEDRRMRQLLKNLVGTDCNSKKAQDLVKEILNKLGGPGPGQQNLFYNSVKSLLERIAPVMIDAEAIDMLVKHVDESVRGLGIMTEGIDSAAEKGVRLLMALSSVYPYYFKSDETFEFLLSFLRNDDEAVADLTIQIFINTGKDLQSSHPNVYSSLLPILQSTAKIGNPKQSKHAIRCISMVCQKKEAIFGQIFEHIKKSLTPESANYITSIVALGHIAKLCPTDFAADIKTIISKIIVKDLLMQDRTSGPDVTDSWYSEYHVTEETMAKLQAMKLLVRWLQGLKSNANNSGTSTLRLLYTVIIHEGDLMERGCINKPELARLRLQAGCCMLKLAEEKCYADIITLEHFQALALLMNDSCYHVRLNFALKLHKGLISMRLPLQYMSIFSLAASDPLRERKQQMKQFLVSNINKRRDYLKQNPSVVRLFHYLPDYVMPYTIHLLAHDPDLKTHEQIDALKNIKECLWFIMEPLITHREYNYPFFRRMLEMIKQCKDAQNAEDDMSNKKLYAVCDIALGLLAAKSTNITLKDTKIEPVLPAKCFTKPDRNFSNTQSYLPKEFMLDGSKRKLQTKIPEIIVESPGVVVNPLPYSPRGKNKKVQSKESQENMSPTRDSDIESPKSSTGSMSPASDIKKGTRKRKLDPKGDHSPEKKRSAKNKGLHTSETNIMDSDDENSQSVKEFGSNCDSDIEEESSPIPKKSRGRPTSRKNSTTSSVNSSPMRGASTDSKSSSKSSLVNGTNKRTLKSNSENTKPSPGNKRSATSSTDSTPVKKARGAGRNAVKNLDTDLSDVSTPQSIASGPTRKGTPKKSAISPAKKSALTRSKVKDDSDDDSDIIPSPTKNSGKAKKNVRKAPSKQLTIDQFGSKAVTKNTKKGKTVSNGTSDEDTPKKVGRGVAKASAVSNEVFVNKIVQNSSHLVIL</sequence>
<dbReference type="GO" id="GO:0005634">
    <property type="term" value="C:nucleus"/>
    <property type="evidence" value="ECO:0007669"/>
    <property type="project" value="UniProtKB-SubCell"/>
</dbReference>
<feature type="compositionally biased region" description="Polar residues" evidence="6">
    <location>
        <begin position="1253"/>
        <end position="1265"/>
    </location>
</feature>
<evidence type="ECO:0000313" key="8">
    <source>
        <dbReference type="Proteomes" id="UP001186944"/>
    </source>
</evidence>
<comment type="subcellular location">
    <subcellularLocation>
        <location evidence="1">Nucleus</location>
    </subcellularLocation>
</comment>
<dbReference type="GO" id="GO:0006281">
    <property type="term" value="P:DNA repair"/>
    <property type="evidence" value="ECO:0007669"/>
    <property type="project" value="TreeGrafter"/>
</dbReference>
<evidence type="ECO:0000313" key="7">
    <source>
        <dbReference type="EMBL" id="KAK3099941.1"/>
    </source>
</evidence>
<proteinExistence type="predicted"/>
<protein>
    <submittedName>
        <fullName evidence="7">Uncharacterized protein</fullName>
    </submittedName>
</protein>
<dbReference type="Proteomes" id="UP001186944">
    <property type="component" value="Unassembled WGS sequence"/>
</dbReference>
<evidence type="ECO:0000256" key="2">
    <source>
        <dbReference type="ARBA" id="ARBA00022618"/>
    </source>
</evidence>